<feature type="non-terminal residue" evidence="1">
    <location>
        <position position="1"/>
    </location>
</feature>
<name>X0XJM7_9ZZZZ</name>
<feature type="non-terminal residue" evidence="1">
    <location>
        <position position="124"/>
    </location>
</feature>
<organism evidence="1">
    <name type="scientific">marine sediment metagenome</name>
    <dbReference type="NCBI Taxonomy" id="412755"/>
    <lineage>
        <taxon>unclassified sequences</taxon>
        <taxon>metagenomes</taxon>
        <taxon>ecological metagenomes</taxon>
    </lineage>
</organism>
<accession>X0XJM7</accession>
<proteinExistence type="predicted"/>
<dbReference type="AlphaFoldDB" id="X0XJM7"/>
<sequence>AATSGAADASGEAAYTGPPKYVMKCPNSPWQKALPYHLLLWPPGHPEKASVMTAHCRSWRCEGECRRHNGKVTWARIVEALEPHDDRDVLFAVLTIDRNGYYSGQKWASSTDAYRELSSMMGKW</sequence>
<reference evidence="1" key="1">
    <citation type="journal article" date="2014" name="Front. Microbiol.">
        <title>High frequency of phylogenetically diverse reductive dehalogenase-homologous genes in deep subseafloor sedimentary metagenomes.</title>
        <authorList>
            <person name="Kawai M."/>
            <person name="Futagami T."/>
            <person name="Toyoda A."/>
            <person name="Takaki Y."/>
            <person name="Nishi S."/>
            <person name="Hori S."/>
            <person name="Arai W."/>
            <person name="Tsubouchi T."/>
            <person name="Morono Y."/>
            <person name="Uchiyama I."/>
            <person name="Ito T."/>
            <person name="Fujiyama A."/>
            <person name="Inagaki F."/>
            <person name="Takami H."/>
        </authorList>
    </citation>
    <scope>NUCLEOTIDE SEQUENCE</scope>
    <source>
        <strain evidence="1">Expedition CK06-06</strain>
    </source>
</reference>
<evidence type="ECO:0000313" key="1">
    <source>
        <dbReference type="EMBL" id="GAG43380.1"/>
    </source>
</evidence>
<gene>
    <name evidence="1" type="ORF">S01H1_84644</name>
</gene>
<protein>
    <submittedName>
        <fullName evidence="1">Uncharacterized protein</fullName>
    </submittedName>
</protein>
<dbReference type="EMBL" id="BARS01057849">
    <property type="protein sequence ID" value="GAG43380.1"/>
    <property type="molecule type" value="Genomic_DNA"/>
</dbReference>
<comment type="caution">
    <text evidence="1">The sequence shown here is derived from an EMBL/GenBank/DDBJ whole genome shotgun (WGS) entry which is preliminary data.</text>
</comment>